<dbReference type="EMBL" id="MCFK01008258">
    <property type="protein sequence ID" value="RKF56292.1"/>
    <property type="molecule type" value="Genomic_DNA"/>
</dbReference>
<proteinExistence type="predicted"/>
<name>A0A420HFR2_9PEZI</name>
<dbReference type="OrthoDB" id="4774312at2759"/>
<reference evidence="2 3" key="1">
    <citation type="journal article" date="2018" name="BMC Genomics">
        <title>Comparative genome analyses reveal sequence features reflecting distinct modes of host-adaptation between dicot and monocot powdery mildew.</title>
        <authorList>
            <person name="Wu Y."/>
            <person name="Ma X."/>
            <person name="Pan Z."/>
            <person name="Kale S.D."/>
            <person name="Song Y."/>
            <person name="King H."/>
            <person name="Zhang Q."/>
            <person name="Presley C."/>
            <person name="Deng X."/>
            <person name="Wei C.I."/>
            <person name="Xiao S."/>
        </authorList>
    </citation>
    <scope>NUCLEOTIDE SEQUENCE [LARGE SCALE GENOMIC DNA]</scope>
    <source>
        <strain evidence="2">UMSG2</strain>
    </source>
</reference>
<gene>
    <name evidence="2" type="ORF">OnM2_082045</name>
</gene>
<organism evidence="2 3">
    <name type="scientific">Erysiphe neolycopersici</name>
    <dbReference type="NCBI Taxonomy" id="212602"/>
    <lineage>
        <taxon>Eukaryota</taxon>
        <taxon>Fungi</taxon>
        <taxon>Dikarya</taxon>
        <taxon>Ascomycota</taxon>
        <taxon>Pezizomycotina</taxon>
        <taxon>Leotiomycetes</taxon>
        <taxon>Erysiphales</taxon>
        <taxon>Erysiphaceae</taxon>
        <taxon>Erysiphe</taxon>
    </lineage>
</organism>
<dbReference type="STRING" id="212602.A0A420HFR2"/>
<feature type="region of interest" description="Disordered" evidence="1">
    <location>
        <begin position="310"/>
        <end position="351"/>
    </location>
</feature>
<dbReference type="InterPro" id="IPR021109">
    <property type="entry name" value="Peptidase_aspartic_dom_sf"/>
</dbReference>
<dbReference type="Gene3D" id="2.40.70.10">
    <property type="entry name" value="Acid Proteases"/>
    <property type="match status" value="1"/>
</dbReference>
<keyword evidence="3" id="KW-1185">Reference proteome</keyword>
<protein>
    <submittedName>
        <fullName evidence="2">Uncharacterized protein</fullName>
    </submittedName>
</protein>
<evidence type="ECO:0000256" key="1">
    <source>
        <dbReference type="SAM" id="MobiDB-lite"/>
    </source>
</evidence>
<evidence type="ECO:0000313" key="2">
    <source>
        <dbReference type="EMBL" id="RKF56292.1"/>
    </source>
</evidence>
<comment type="caution">
    <text evidence="2">The sequence shown here is derived from an EMBL/GenBank/DDBJ whole genome shotgun (WGS) entry which is preliminary data.</text>
</comment>
<sequence length="351" mass="39074">MQSNACELGVQLESFSLGPSKKRQRINLKEILIEETSKHSSAKNSDTDRSRPIKQARKVKKALKHLREIVGREGCGPINYIDLAKLSPDAAKEFRRLSTRVNKKKGKRSPTELYSNSVNNDYTHSLCHVQSSSFERKAFRIPVVAQAEANGKIMKVALPKHISRADQGSEMNVISQGLVKALKLEKLSLGRRGFSGLTMNTADGSATELSHFVSFRIGVGGIWRRIDAFVRPVIKKGGEQDLHLLLGLPWLHEVNASIYIRDSKIILGDSQLKEQVVEIQGPTFAASNSHKLILYPKSNKVAFNNIKDAFPFEDSPDLESETDTSEDSDESMDSDFDNELPKNISSVKSEN</sequence>
<evidence type="ECO:0000313" key="3">
    <source>
        <dbReference type="Proteomes" id="UP000286134"/>
    </source>
</evidence>
<dbReference type="Proteomes" id="UP000286134">
    <property type="component" value="Unassembled WGS sequence"/>
</dbReference>
<feature type="compositionally biased region" description="Acidic residues" evidence="1">
    <location>
        <begin position="314"/>
        <end position="338"/>
    </location>
</feature>
<dbReference type="AlphaFoldDB" id="A0A420HFR2"/>
<accession>A0A420HFR2</accession>